<protein>
    <submittedName>
        <fullName evidence="1">Uncharacterized protein</fullName>
    </submittedName>
</protein>
<evidence type="ECO:0000313" key="2">
    <source>
        <dbReference type="Proteomes" id="UP000663845"/>
    </source>
</evidence>
<dbReference type="Proteomes" id="UP000663845">
    <property type="component" value="Unassembled WGS sequence"/>
</dbReference>
<proteinExistence type="predicted"/>
<accession>A0A815XYV8</accession>
<feature type="non-terminal residue" evidence="1">
    <location>
        <position position="1"/>
    </location>
</feature>
<dbReference type="AlphaFoldDB" id="A0A815XYV8"/>
<name>A0A815XYV8_9BILA</name>
<dbReference type="EMBL" id="CAJNOG010007086">
    <property type="protein sequence ID" value="CAF1563693.1"/>
    <property type="molecule type" value="Genomic_DNA"/>
</dbReference>
<comment type="caution">
    <text evidence="1">The sequence shown here is derived from an EMBL/GenBank/DDBJ whole genome shotgun (WGS) entry which is preliminary data.</text>
</comment>
<sequence length="48" mass="5111">QSLRDRSHLGDLSVVNVTTTIGDARLDGLKISFLASVVNGSASFKNYS</sequence>
<organism evidence="1 2">
    <name type="scientific">Adineta steineri</name>
    <dbReference type="NCBI Taxonomy" id="433720"/>
    <lineage>
        <taxon>Eukaryota</taxon>
        <taxon>Metazoa</taxon>
        <taxon>Spiralia</taxon>
        <taxon>Gnathifera</taxon>
        <taxon>Rotifera</taxon>
        <taxon>Eurotatoria</taxon>
        <taxon>Bdelloidea</taxon>
        <taxon>Adinetida</taxon>
        <taxon>Adinetidae</taxon>
        <taxon>Adineta</taxon>
    </lineage>
</organism>
<reference evidence="1" key="1">
    <citation type="submission" date="2021-02" db="EMBL/GenBank/DDBJ databases">
        <authorList>
            <person name="Nowell W R."/>
        </authorList>
    </citation>
    <scope>NUCLEOTIDE SEQUENCE</scope>
</reference>
<evidence type="ECO:0000313" key="1">
    <source>
        <dbReference type="EMBL" id="CAF1563693.1"/>
    </source>
</evidence>
<gene>
    <name evidence="1" type="ORF">JYZ213_LOCUS47026</name>
</gene>